<keyword evidence="12" id="KW-1185">Reference proteome</keyword>
<evidence type="ECO:0000256" key="5">
    <source>
        <dbReference type="ARBA" id="ARBA00023049"/>
    </source>
</evidence>
<feature type="region of interest" description="Disordered" evidence="7">
    <location>
        <begin position="309"/>
        <end position="345"/>
    </location>
</feature>
<comment type="caution">
    <text evidence="11">The sequence shown here is derived from an EMBL/GenBank/DDBJ whole genome shotgun (WGS) entry which is preliminary data.</text>
</comment>
<keyword evidence="2" id="KW-0479">Metal-binding</keyword>
<gene>
    <name evidence="11" type="ORF">P873_07620</name>
</gene>
<dbReference type="PANTHER" id="PTHR22726:SF1">
    <property type="entry name" value="METALLOENDOPEPTIDASE OMA1, MITOCHONDRIAL"/>
    <property type="match status" value="1"/>
</dbReference>
<feature type="domain" description="Peptidase M48" evidence="9">
    <location>
        <begin position="185"/>
        <end position="339"/>
    </location>
</feature>
<dbReference type="InterPro" id="IPR051156">
    <property type="entry name" value="Mito/Outer_Membr_Metalloprot"/>
</dbReference>
<evidence type="ECO:0000256" key="7">
    <source>
        <dbReference type="SAM" id="MobiDB-lite"/>
    </source>
</evidence>
<dbReference type="AlphaFoldDB" id="A0A091BF86"/>
<evidence type="ECO:0000313" key="12">
    <source>
        <dbReference type="Proteomes" id="UP000029391"/>
    </source>
</evidence>
<dbReference type="RefSeq" id="WP_051239783.1">
    <property type="nucleotide sequence ID" value="NZ_AUFF01000003.1"/>
</dbReference>
<keyword evidence="1 6" id="KW-0645">Protease</keyword>
<evidence type="ECO:0000256" key="8">
    <source>
        <dbReference type="SAM" id="Phobius"/>
    </source>
</evidence>
<keyword evidence="8" id="KW-0472">Membrane</keyword>
<dbReference type="Gene3D" id="3.30.2010.10">
    <property type="entry name" value="Metalloproteases ('zincins'), catalytic domain"/>
    <property type="match status" value="1"/>
</dbReference>
<dbReference type="GO" id="GO:0046872">
    <property type="term" value="F:metal ion binding"/>
    <property type="evidence" value="ECO:0007669"/>
    <property type="project" value="UniProtKB-KW"/>
</dbReference>
<comment type="cofactor">
    <cofactor evidence="6">
        <name>Zn(2+)</name>
        <dbReference type="ChEBI" id="CHEBI:29105"/>
    </cofactor>
    <text evidence="6">Binds 1 zinc ion per subunit.</text>
</comment>
<dbReference type="PANTHER" id="PTHR22726">
    <property type="entry name" value="METALLOENDOPEPTIDASE OMA1"/>
    <property type="match status" value="1"/>
</dbReference>
<dbReference type="CDD" id="cd07332">
    <property type="entry name" value="M48C_Oma1_like"/>
    <property type="match status" value="1"/>
</dbReference>
<dbReference type="EMBL" id="AWXU01000021">
    <property type="protein sequence ID" value="KFN50217.1"/>
    <property type="molecule type" value="Genomic_DNA"/>
</dbReference>
<dbReference type="Pfam" id="PF01435">
    <property type="entry name" value="Peptidase_M48"/>
    <property type="match status" value="1"/>
</dbReference>
<feature type="compositionally biased region" description="Low complexity" evidence="7">
    <location>
        <begin position="332"/>
        <end position="345"/>
    </location>
</feature>
<sequence>MSELPGTWFDGRSSRPQPVRLSQPAPGRLRLAAHAQTHEFDVRQLELSPRLGRMERILTVPGQGQVHLDDSPLLDDWLPRRDRVERWAHWLEGRRLVALASGLLTAVGAVLFFTIGLPWMAVRVAPLIPPAVERQIGDHALAIVDLQLRPSRLPAERRAALQDRFAELVAGLPREADYRLDFRYAAAIGPNAFALPGGQILMTDQLVELAERDEELLAVLAHEAGHHEHRHGLRGALEDSAVLVVIGFMFGDVSGAGSLSVSVPTLLLQTGFSRDHETEADTFAFVRLRDVGISPEHFATIMERMADHHAPGRKGDGEGPMGYLSTHPPTPARIAAARAAASSSD</sequence>
<accession>A0A091BF86</accession>
<keyword evidence="8" id="KW-1133">Transmembrane helix</keyword>
<evidence type="ECO:0000256" key="2">
    <source>
        <dbReference type="ARBA" id="ARBA00022723"/>
    </source>
</evidence>
<feature type="domain" description="DUF7092" evidence="10">
    <location>
        <begin position="4"/>
        <end position="80"/>
    </location>
</feature>
<feature type="region of interest" description="Disordered" evidence="7">
    <location>
        <begin position="1"/>
        <end position="23"/>
    </location>
</feature>
<proteinExistence type="inferred from homology"/>
<keyword evidence="4 6" id="KW-0862">Zinc</keyword>
<evidence type="ECO:0000259" key="10">
    <source>
        <dbReference type="Pfam" id="PF23368"/>
    </source>
</evidence>
<evidence type="ECO:0000256" key="6">
    <source>
        <dbReference type="RuleBase" id="RU003983"/>
    </source>
</evidence>
<evidence type="ECO:0000259" key="9">
    <source>
        <dbReference type="Pfam" id="PF01435"/>
    </source>
</evidence>
<dbReference type="Pfam" id="PF23368">
    <property type="entry name" value="DUF7092"/>
    <property type="match status" value="1"/>
</dbReference>
<protein>
    <submittedName>
        <fullName evidence="11">Uncharacterized protein</fullName>
    </submittedName>
</protein>
<name>A0A091BF86_9GAMM</name>
<evidence type="ECO:0000256" key="3">
    <source>
        <dbReference type="ARBA" id="ARBA00022801"/>
    </source>
</evidence>
<evidence type="ECO:0000313" key="11">
    <source>
        <dbReference type="EMBL" id="KFN50217.1"/>
    </source>
</evidence>
<dbReference type="Proteomes" id="UP000029391">
    <property type="component" value="Unassembled WGS sequence"/>
</dbReference>
<keyword evidence="8" id="KW-0812">Transmembrane</keyword>
<evidence type="ECO:0000256" key="1">
    <source>
        <dbReference type="ARBA" id="ARBA00022670"/>
    </source>
</evidence>
<keyword evidence="5 6" id="KW-0482">Metalloprotease</keyword>
<dbReference type="OrthoDB" id="9810445at2"/>
<evidence type="ECO:0000256" key="4">
    <source>
        <dbReference type="ARBA" id="ARBA00022833"/>
    </source>
</evidence>
<organism evidence="11 12">
    <name type="scientific">Arenimonas composti TR7-09 = DSM 18010</name>
    <dbReference type="NCBI Taxonomy" id="1121013"/>
    <lineage>
        <taxon>Bacteria</taxon>
        <taxon>Pseudomonadati</taxon>
        <taxon>Pseudomonadota</taxon>
        <taxon>Gammaproteobacteria</taxon>
        <taxon>Lysobacterales</taxon>
        <taxon>Lysobacteraceae</taxon>
        <taxon>Arenimonas</taxon>
    </lineage>
</organism>
<comment type="similarity">
    <text evidence="6">Belongs to the peptidase M48 family.</text>
</comment>
<dbReference type="GO" id="GO:0016020">
    <property type="term" value="C:membrane"/>
    <property type="evidence" value="ECO:0007669"/>
    <property type="project" value="TreeGrafter"/>
</dbReference>
<dbReference type="GO" id="GO:0051603">
    <property type="term" value="P:proteolysis involved in protein catabolic process"/>
    <property type="evidence" value="ECO:0007669"/>
    <property type="project" value="TreeGrafter"/>
</dbReference>
<feature type="transmembrane region" description="Helical" evidence="8">
    <location>
        <begin position="96"/>
        <end position="121"/>
    </location>
</feature>
<reference evidence="11 12" key="1">
    <citation type="submission" date="2013-09" db="EMBL/GenBank/DDBJ databases">
        <title>Genome sequencing of Arenimonas composti.</title>
        <authorList>
            <person name="Chen F."/>
            <person name="Wang G."/>
        </authorList>
    </citation>
    <scope>NUCLEOTIDE SEQUENCE [LARGE SCALE GENOMIC DNA]</scope>
    <source>
        <strain evidence="11 12">TR7-09</strain>
    </source>
</reference>
<keyword evidence="3 6" id="KW-0378">Hydrolase</keyword>
<dbReference type="eggNOG" id="COG0501">
    <property type="taxonomic scope" value="Bacteria"/>
</dbReference>
<dbReference type="InterPro" id="IPR055518">
    <property type="entry name" value="DUF7092"/>
</dbReference>
<dbReference type="InterPro" id="IPR001915">
    <property type="entry name" value="Peptidase_M48"/>
</dbReference>
<dbReference type="STRING" id="1121013.GCA_000426365_01721"/>
<dbReference type="GO" id="GO:0004222">
    <property type="term" value="F:metalloendopeptidase activity"/>
    <property type="evidence" value="ECO:0007669"/>
    <property type="project" value="InterPro"/>
</dbReference>